<dbReference type="GO" id="GO:0046653">
    <property type="term" value="P:tetrahydrofolate metabolic process"/>
    <property type="evidence" value="ECO:0007669"/>
    <property type="project" value="TreeGrafter"/>
</dbReference>
<feature type="domain" description="AdoMet activation" evidence="3">
    <location>
        <begin position="1"/>
        <end position="65"/>
    </location>
</feature>
<dbReference type="GO" id="GO:0005829">
    <property type="term" value="C:cytosol"/>
    <property type="evidence" value="ECO:0007669"/>
    <property type="project" value="TreeGrafter"/>
</dbReference>
<dbReference type="InterPro" id="IPR037010">
    <property type="entry name" value="VitB12-dep_Met_synth_activ_sf"/>
</dbReference>
<reference evidence="4" key="1">
    <citation type="submission" date="2016-10" db="EMBL/GenBank/DDBJ databases">
        <title>Sequence of Gallionella enrichment culture.</title>
        <authorList>
            <person name="Poehlein A."/>
            <person name="Muehling M."/>
            <person name="Daniel R."/>
        </authorList>
    </citation>
    <scope>NUCLEOTIDE SEQUENCE</scope>
</reference>
<gene>
    <name evidence="4" type="primary">metH_19</name>
    <name evidence="4" type="ORF">GALL_421070</name>
</gene>
<dbReference type="EMBL" id="MLJW01001932">
    <property type="protein sequence ID" value="OIQ76219.1"/>
    <property type="molecule type" value="Genomic_DNA"/>
</dbReference>
<evidence type="ECO:0000256" key="1">
    <source>
        <dbReference type="ARBA" id="ARBA00022723"/>
    </source>
</evidence>
<keyword evidence="2" id="KW-0170">Cobalt</keyword>
<dbReference type="GO" id="GO:0032259">
    <property type="term" value="P:methylation"/>
    <property type="evidence" value="ECO:0007669"/>
    <property type="project" value="UniProtKB-KW"/>
</dbReference>
<dbReference type="GO" id="GO:0046872">
    <property type="term" value="F:metal ion binding"/>
    <property type="evidence" value="ECO:0007669"/>
    <property type="project" value="UniProtKB-KW"/>
</dbReference>
<dbReference type="Gene3D" id="3.10.196.10">
    <property type="entry name" value="Vitamin B12-dependent methionine synthase, activation domain"/>
    <property type="match status" value="1"/>
</dbReference>
<dbReference type="InterPro" id="IPR050554">
    <property type="entry name" value="Met_Synthase/Corrinoid"/>
</dbReference>
<dbReference type="PANTHER" id="PTHR45833:SF1">
    <property type="entry name" value="METHIONINE SYNTHASE"/>
    <property type="match status" value="1"/>
</dbReference>
<dbReference type="Pfam" id="PF02965">
    <property type="entry name" value="Met_synt_B12"/>
    <property type="match status" value="1"/>
</dbReference>
<proteinExistence type="predicted"/>
<dbReference type="InterPro" id="IPR036102">
    <property type="entry name" value="OsmC/Ohrsf"/>
</dbReference>
<organism evidence="4">
    <name type="scientific">mine drainage metagenome</name>
    <dbReference type="NCBI Taxonomy" id="410659"/>
    <lineage>
        <taxon>unclassified sequences</taxon>
        <taxon>metagenomes</taxon>
        <taxon>ecological metagenomes</taxon>
    </lineage>
</organism>
<evidence type="ECO:0000259" key="3">
    <source>
        <dbReference type="PROSITE" id="PS50974"/>
    </source>
</evidence>
<dbReference type="AlphaFoldDB" id="A0A1J5QFC0"/>
<name>A0A1J5QFC0_9ZZZZ</name>
<keyword evidence="4" id="KW-0808">Transferase</keyword>
<dbReference type="GO" id="GO:0050667">
    <property type="term" value="P:homocysteine metabolic process"/>
    <property type="evidence" value="ECO:0007669"/>
    <property type="project" value="TreeGrafter"/>
</dbReference>
<protein>
    <submittedName>
        <fullName evidence="4">Methionine synthase</fullName>
        <ecNumber evidence="4">2.1.1.13</ecNumber>
    </submittedName>
</protein>
<dbReference type="SUPFAM" id="SSF82784">
    <property type="entry name" value="OsmC-like"/>
    <property type="match status" value="1"/>
</dbReference>
<dbReference type="EC" id="2.1.1.13" evidence="4"/>
<dbReference type="GO" id="GO:0008705">
    <property type="term" value="F:methionine synthase activity"/>
    <property type="evidence" value="ECO:0007669"/>
    <property type="project" value="UniProtKB-EC"/>
</dbReference>
<dbReference type="PROSITE" id="PS50974">
    <property type="entry name" value="ADOMET_ACTIVATION"/>
    <property type="match status" value="1"/>
</dbReference>
<keyword evidence="1" id="KW-0479">Metal-binding</keyword>
<keyword evidence="4" id="KW-0489">Methyltransferase</keyword>
<evidence type="ECO:0000256" key="2">
    <source>
        <dbReference type="ARBA" id="ARBA00023285"/>
    </source>
</evidence>
<comment type="caution">
    <text evidence="4">The sequence shown here is derived from an EMBL/GenBank/DDBJ whole genome shotgun (WGS) entry which is preliminary data.</text>
</comment>
<sequence>MELTESFAMTPTAAVSGLYFSHPESHYFGVGRIEKDQVEDYARRKGWPLAQVQVEVTHDKVHAQDCTHCSSTDKIDLFTRRVTLEGKLDATQRAKLLEIADRCPVHRTLSASARIETELAN</sequence>
<dbReference type="PANTHER" id="PTHR45833">
    <property type="entry name" value="METHIONINE SYNTHASE"/>
    <property type="match status" value="1"/>
</dbReference>
<evidence type="ECO:0000313" key="4">
    <source>
        <dbReference type="EMBL" id="OIQ76219.1"/>
    </source>
</evidence>
<accession>A0A1J5QFC0</accession>
<dbReference type="InterPro" id="IPR004223">
    <property type="entry name" value="VitB12-dep_Met_synth_activ_dom"/>
</dbReference>
<dbReference type="SUPFAM" id="SSF56507">
    <property type="entry name" value="Methionine synthase activation domain-like"/>
    <property type="match status" value="1"/>
</dbReference>